<organism evidence="8 9">
    <name type="scientific">Alicyclobacillus mengziensis</name>
    <dbReference type="NCBI Taxonomy" id="2931921"/>
    <lineage>
        <taxon>Bacteria</taxon>
        <taxon>Bacillati</taxon>
        <taxon>Bacillota</taxon>
        <taxon>Bacilli</taxon>
        <taxon>Bacillales</taxon>
        <taxon>Alicyclobacillaceae</taxon>
        <taxon>Alicyclobacillus</taxon>
    </lineage>
</organism>
<dbReference type="InterPro" id="IPR003688">
    <property type="entry name" value="TraG/VirD4"/>
</dbReference>
<dbReference type="SUPFAM" id="SSF52540">
    <property type="entry name" value="P-loop containing nucleoside triphosphate hydrolases"/>
    <property type="match status" value="1"/>
</dbReference>
<evidence type="ECO:0000256" key="2">
    <source>
        <dbReference type="ARBA" id="ARBA00008806"/>
    </source>
</evidence>
<accession>A0A9X7W3S6</accession>
<gene>
    <name evidence="8" type="ORF">JZ786_24650</name>
</gene>
<dbReference type="Gene3D" id="3.40.50.300">
    <property type="entry name" value="P-loop containing nucleotide triphosphate hydrolases"/>
    <property type="match status" value="2"/>
</dbReference>
<keyword evidence="5" id="KW-1133">Transmembrane helix</keyword>
<evidence type="ECO:0000256" key="6">
    <source>
        <dbReference type="ARBA" id="ARBA00023136"/>
    </source>
</evidence>
<sequence length="545" mass="60902">MERHKYAAYGTSHWQSPKETKAFYHQDNNGFILGDLKKETYKPLPREAFANPKVDSYSVHPFSSDLNQQYLVLGPPGSSKTTGFILPNIFHIASQGMSMVITDPKGELYQLTANELRAKGYRIVVLDYLWFKYGARQNLPSYIRSEEQLAEVANMYLNATRNEGDKADFWESKAQELFTALLGFVKQTKGAKGTFTDVYRLIPYLTDADSTMALFRGNNITGAPMELLRSVLGSAASANTMAGIIGTLSARLQLFSLSNVQAQTGATDYDLSQMTDEKTAVFVWISDSQRTYAPIISAYWTVLFNVLYEKARVSPGGKLAIPVVALIDEMANIGKIADFDIKMTTMRSRRIYPFLIWHSLPQLNLKYGEDYAKTIIASCDTKVLLACGDMTTAEFFSNYLGDTTIETQTRRGARSTAGELQNLSQQYAGRKLLQPNELITLNRKYSVVMQSGRPPVLLNKVQYQYWKDPVCEPATIDDLPSYELAADEDEPILKQVAAANETTEPSTELPTEPTESNEALPDEMDNSVSDSLEAHHSIVDELPME</sequence>
<dbReference type="AlphaFoldDB" id="A0A9X7W3S6"/>
<evidence type="ECO:0000313" key="9">
    <source>
        <dbReference type="Proteomes" id="UP000663505"/>
    </source>
</evidence>
<evidence type="ECO:0000256" key="7">
    <source>
        <dbReference type="SAM" id="MobiDB-lite"/>
    </source>
</evidence>
<protein>
    <submittedName>
        <fullName evidence="8">Type IV secretory system conjugative DNA transfer family protein</fullName>
    </submittedName>
</protein>
<reference evidence="8 9" key="1">
    <citation type="submission" date="2021-02" db="EMBL/GenBank/DDBJ databases">
        <title>Alicyclobacillus curvatus sp. nov. and Alicyclobacillus mengziensis sp. nov., two acidophilic bacteria isolated from acid mine drainage.</title>
        <authorList>
            <person name="Huang Y."/>
        </authorList>
    </citation>
    <scope>NUCLEOTIDE SEQUENCE [LARGE SCALE GENOMIC DNA]</scope>
    <source>
        <strain evidence="8 9">S30H14</strain>
        <plasmid evidence="8 9">unnamed</plasmid>
    </source>
</reference>
<dbReference type="CDD" id="cd01127">
    <property type="entry name" value="TrwB_TraG_TraD_VirD4"/>
    <property type="match status" value="1"/>
</dbReference>
<feature type="compositionally biased region" description="Low complexity" evidence="7">
    <location>
        <begin position="500"/>
        <end position="518"/>
    </location>
</feature>
<dbReference type="NCBIfam" id="NF045973">
    <property type="entry name" value="conju_CD1115"/>
    <property type="match status" value="1"/>
</dbReference>
<comment type="similarity">
    <text evidence="2">Belongs to the VirD4/TraG family.</text>
</comment>
<geneLocation type="plasmid" evidence="8 9">
    <name>unnamed</name>
</geneLocation>
<evidence type="ECO:0000256" key="5">
    <source>
        <dbReference type="ARBA" id="ARBA00022989"/>
    </source>
</evidence>
<keyword evidence="4" id="KW-0812">Transmembrane</keyword>
<keyword evidence="9" id="KW-1185">Reference proteome</keyword>
<dbReference type="InterPro" id="IPR051539">
    <property type="entry name" value="T4SS-coupling_protein"/>
</dbReference>
<proteinExistence type="inferred from homology"/>
<dbReference type="Pfam" id="PF02534">
    <property type="entry name" value="T4SS-DNA_transf"/>
    <property type="match status" value="1"/>
</dbReference>
<keyword evidence="6" id="KW-0472">Membrane</keyword>
<evidence type="ECO:0000256" key="1">
    <source>
        <dbReference type="ARBA" id="ARBA00004651"/>
    </source>
</evidence>
<evidence type="ECO:0000256" key="4">
    <source>
        <dbReference type="ARBA" id="ARBA00022692"/>
    </source>
</evidence>
<evidence type="ECO:0000256" key="3">
    <source>
        <dbReference type="ARBA" id="ARBA00022475"/>
    </source>
</evidence>
<dbReference type="PANTHER" id="PTHR37937">
    <property type="entry name" value="CONJUGATIVE TRANSFER: DNA TRANSPORT"/>
    <property type="match status" value="1"/>
</dbReference>
<dbReference type="KEGG" id="afx:JZ786_24650"/>
<evidence type="ECO:0000313" key="8">
    <source>
        <dbReference type="EMBL" id="QSO50109.1"/>
    </source>
</evidence>
<feature type="region of interest" description="Disordered" evidence="7">
    <location>
        <begin position="497"/>
        <end position="545"/>
    </location>
</feature>
<keyword evidence="3" id="KW-1003">Cell membrane</keyword>
<name>A0A9X7W3S6_9BACL</name>
<keyword evidence="8" id="KW-0614">Plasmid</keyword>
<dbReference type="GO" id="GO:0005886">
    <property type="term" value="C:plasma membrane"/>
    <property type="evidence" value="ECO:0007669"/>
    <property type="project" value="UniProtKB-SubCell"/>
</dbReference>
<dbReference type="Proteomes" id="UP000663505">
    <property type="component" value="Plasmid unnamed"/>
</dbReference>
<comment type="subcellular location">
    <subcellularLocation>
        <location evidence="1">Cell membrane</location>
        <topology evidence="1">Multi-pass membrane protein</topology>
    </subcellularLocation>
</comment>
<dbReference type="EMBL" id="CP071183">
    <property type="protein sequence ID" value="QSO50109.1"/>
    <property type="molecule type" value="Genomic_DNA"/>
</dbReference>
<dbReference type="InterPro" id="IPR027417">
    <property type="entry name" value="P-loop_NTPase"/>
</dbReference>
<dbReference type="RefSeq" id="WP_206659410.1">
    <property type="nucleotide sequence ID" value="NZ_CP071183.1"/>
</dbReference>
<dbReference type="PANTHER" id="PTHR37937:SF1">
    <property type="entry name" value="CONJUGATIVE TRANSFER: DNA TRANSPORT"/>
    <property type="match status" value="1"/>
</dbReference>